<evidence type="ECO:0000256" key="1">
    <source>
        <dbReference type="ARBA" id="ARBA00007637"/>
    </source>
</evidence>
<organism evidence="3 4">
    <name type="scientific">Spirosoma foliorum</name>
    <dbReference type="NCBI Taxonomy" id="2710596"/>
    <lineage>
        <taxon>Bacteria</taxon>
        <taxon>Pseudomonadati</taxon>
        <taxon>Bacteroidota</taxon>
        <taxon>Cytophagia</taxon>
        <taxon>Cytophagales</taxon>
        <taxon>Cytophagaceae</taxon>
        <taxon>Spirosoma</taxon>
    </lineage>
</organism>
<name>A0A7G5GYP5_9BACT</name>
<dbReference type="Proteomes" id="UP000515369">
    <property type="component" value="Chromosome"/>
</dbReference>
<proteinExistence type="inferred from homology"/>
<dbReference type="EMBL" id="CP059732">
    <property type="protein sequence ID" value="QMW03987.1"/>
    <property type="molecule type" value="Genomic_DNA"/>
</dbReference>
<feature type="domain" description="NAD-dependent epimerase/dehydratase" evidence="2">
    <location>
        <begin position="3"/>
        <end position="227"/>
    </location>
</feature>
<dbReference type="Pfam" id="PF01370">
    <property type="entry name" value="Epimerase"/>
    <property type="match status" value="1"/>
</dbReference>
<evidence type="ECO:0000259" key="2">
    <source>
        <dbReference type="Pfam" id="PF01370"/>
    </source>
</evidence>
<accession>A0A7G5GYP5</accession>
<dbReference type="InterPro" id="IPR001509">
    <property type="entry name" value="Epimerase_deHydtase"/>
</dbReference>
<evidence type="ECO:0000313" key="3">
    <source>
        <dbReference type="EMBL" id="QMW03987.1"/>
    </source>
</evidence>
<dbReference type="Gene3D" id="3.40.50.720">
    <property type="entry name" value="NAD(P)-binding Rossmann-like Domain"/>
    <property type="match status" value="1"/>
</dbReference>
<dbReference type="InterPro" id="IPR036291">
    <property type="entry name" value="NAD(P)-bd_dom_sf"/>
</dbReference>
<dbReference type="Gene3D" id="3.90.25.10">
    <property type="entry name" value="UDP-galactose 4-epimerase, domain 1"/>
    <property type="match status" value="1"/>
</dbReference>
<dbReference type="SUPFAM" id="SSF51735">
    <property type="entry name" value="NAD(P)-binding Rossmann-fold domains"/>
    <property type="match status" value="1"/>
</dbReference>
<reference evidence="3 4" key="1">
    <citation type="submission" date="2020-07" db="EMBL/GenBank/DDBJ databases">
        <title>Spirosoma foliorum sp. nov., isolated from the leaves on the Nejang mountain Korea, Republic of.</title>
        <authorList>
            <person name="Ho H."/>
            <person name="Lee Y.-J."/>
            <person name="Nurcahyanto D.-A."/>
            <person name="Kim S.-G."/>
        </authorList>
    </citation>
    <scope>NUCLEOTIDE SEQUENCE [LARGE SCALE GENOMIC DNA]</scope>
    <source>
        <strain evidence="3 4">PL0136</strain>
    </source>
</reference>
<dbReference type="PANTHER" id="PTHR43000">
    <property type="entry name" value="DTDP-D-GLUCOSE 4,6-DEHYDRATASE-RELATED"/>
    <property type="match status" value="1"/>
</dbReference>
<dbReference type="KEGG" id="sfol:H3H32_03245"/>
<protein>
    <submittedName>
        <fullName evidence="3">NAD-dependent epimerase/dehydratase family protein</fullName>
    </submittedName>
</protein>
<sequence length="237" mass="26545">MNILLSGGAGFIGSHLANQLLTTHCTVHVLDNFFDNYNPAHKWRNIEANLVNSNYYLHQGDICHKETLEKLFQQYTFDTVVHLAALAGVQASFQQPATYTAVNVEGTRNLLEVMRTSGVRKLIYCSSSSVYGESCSLPLQENCQPLLPISPYALTKYQGEKLCKEYHEQVDIEVTCLRFFTVYGPRQRPDMAISQFLKALLQQCPLTIYGEGSSRDYTYVADIVQGNLPGHAPDEGI</sequence>
<comment type="similarity">
    <text evidence="1">Belongs to the NAD(P)-dependent epimerase/dehydratase family.</text>
</comment>
<dbReference type="AlphaFoldDB" id="A0A7G5GYP5"/>
<keyword evidence="4" id="KW-1185">Reference proteome</keyword>
<gene>
    <name evidence="3" type="ORF">H3H32_03245</name>
</gene>
<evidence type="ECO:0000313" key="4">
    <source>
        <dbReference type="Proteomes" id="UP000515369"/>
    </source>
</evidence>
<dbReference type="RefSeq" id="WP_182461243.1">
    <property type="nucleotide sequence ID" value="NZ_CP059732.1"/>
</dbReference>